<comment type="caution">
    <text evidence="5">The sequence shown here is derived from an EMBL/GenBank/DDBJ whole genome shotgun (WGS) entry which is preliminary data.</text>
</comment>
<evidence type="ECO:0000256" key="1">
    <source>
        <dbReference type="ARBA" id="ARBA00007381"/>
    </source>
</evidence>
<dbReference type="GO" id="GO:0140662">
    <property type="term" value="F:ATP-dependent protein folding chaperone"/>
    <property type="evidence" value="ECO:0007669"/>
    <property type="project" value="InterPro"/>
</dbReference>
<dbReference type="PROSITE" id="PS00297">
    <property type="entry name" value="HSP70_1"/>
    <property type="match status" value="1"/>
</dbReference>
<keyword evidence="2 4" id="KW-0547">Nucleotide-binding</keyword>
<dbReference type="PROSITE" id="PS01036">
    <property type="entry name" value="HSP70_3"/>
    <property type="match status" value="1"/>
</dbReference>
<sequence length="560" mass="62353">MEIGIDLGTTHSAIAVVRNGQPELIPNALGHWLTPSVVGVDDNGELLVGQTARERLISHPNLTVHAFKRLMGSDREWVLGAHRFRAEELSSLVLAALKADAEAFLGTTVTQAVISVPAYFNEAQRSATVHAAQLAGLEVTRLINEPTAAALVYGLHDRQDDHRYLILDLGGGTFDVTLLEFFDGVFEVHASAGDNQLGGEDFTLAVRDWLRDACKTKKSTKAPTDARLYQLAEQAKRVLTQEQSVRLTVTPELTLTLTRDDFDSLTQPLLLRLREPIMSGLQDAGLTPAAFDDVVLVGGATRMPAVQKFIGRLFRRIPRQTLDPDTVVALGAATQASMLARNQALEDIVMTDVMPYSLGIAVHNAHQVTNKLFEPIIERNQTVPVSRVKTFFPVHEDQQEILVQVYQGESRYVRNNLFLGDLRIPLPEAGQQRSVDIRFTYDTSGLLEVIVISGTAREPVHSERLIIEQHPGRMSPGDIEAALARLATLKVHPRDNQINRVLLARAERLYEQSLGESRAALSKQMDHFHQVLSSQQDDMITQGREAFQRWLDEFETRRWQ</sequence>
<reference evidence="5 6" key="1">
    <citation type="submission" date="2019-04" db="EMBL/GenBank/DDBJ databases">
        <title>Natronospirillum operosus gen. nov., sp. nov., a haloalkaliphilic satellite isolated from decaying biomass of laboratory culture of cyanobacterium Geitlerinema sp. and proposal of Natronospirillaceae fam. nov. and Saccharospirillaceae fam. nov.</title>
        <authorList>
            <person name="Kevbrin V."/>
            <person name="Boltyanskaya Y."/>
            <person name="Koziaeva V."/>
            <person name="Grouzdev D.S."/>
            <person name="Park M."/>
            <person name="Cho J."/>
        </authorList>
    </citation>
    <scope>NUCLEOTIDE SEQUENCE [LARGE SCALE GENOMIC DNA]</scope>
    <source>
        <strain evidence="5 6">G-116</strain>
    </source>
</reference>
<dbReference type="InterPro" id="IPR013126">
    <property type="entry name" value="Hsp_70_fam"/>
</dbReference>
<evidence type="ECO:0000313" key="5">
    <source>
        <dbReference type="EMBL" id="TGG95474.1"/>
    </source>
</evidence>
<name>A0A4Z0WCC7_9GAMM</name>
<accession>A0A4Z0WCC7</accession>
<dbReference type="Gene3D" id="2.60.34.10">
    <property type="entry name" value="Substrate Binding Domain Of DNAk, Chain A, domain 1"/>
    <property type="match status" value="1"/>
</dbReference>
<evidence type="ECO:0000256" key="2">
    <source>
        <dbReference type="ARBA" id="ARBA00022741"/>
    </source>
</evidence>
<dbReference type="EMBL" id="SRMF01000001">
    <property type="protein sequence ID" value="TGG95474.1"/>
    <property type="molecule type" value="Genomic_DNA"/>
</dbReference>
<evidence type="ECO:0000256" key="3">
    <source>
        <dbReference type="ARBA" id="ARBA00022840"/>
    </source>
</evidence>
<dbReference type="GO" id="GO:0005524">
    <property type="term" value="F:ATP binding"/>
    <property type="evidence" value="ECO:0007669"/>
    <property type="project" value="UniProtKB-KW"/>
</dbReference>
<dbReference type="OrthoDB" id="9766019at2"/>
<comment type="similarity">
    <text evidence="1 4">Belongs to the heat shock protein 70 family.</text>
</comment>
<protein>
    <submittedName>
        <fullName evidence="5">Molecular chaperone HscC</fullName>
    </submittedName>
</protein>
<keyword evidence="6" id="KW-1185">Reference proteome</keyword>
<dbReference type="PROSITE" id="PS00329">
    <property type="entry name" value="HSP70_2"/>
    <property type="match status" value="1"/>
</dbReference>
<evidence type="ECO:0000313" key="6">
    <source>
        <dbReference type="Proteomes" id="UP000297475"/>
    </source>
</evidence>
<dbReference type="Gene3D" id="3.90.640.10">
    <property type="entry name" value="Actin, Chain A, domain 4"/>
    <property type="match status" value="1"/>
</dbReference>
<dbReference type="InterPro" id="IPR029047">
    <property type="entry name" value="HSP70_peptide-bd_sf"/>
</dbReference>
<dbReference type="RefSeq" id="WP_135481172.1">
    <property type="nucleotide sequence ID" value="NZ_SRMF01000001.1"/>
</dbReference>
<proteinExistence type="inferred from homology"/>
<dbReference type="Gene3D" id="3.30.420.40">
    <property type="match status" value="2"/>
</dbReference>
<dbReference type="AlphaFoldDB" id="A0A4Z0WCC7"/>
<dbReference type="SUPFAM" id="SSF53067">
    <property type="entry name" value="Actin-like ATPase domain"/>
    <property type="match status" value="2"/>
</dbReference>
<dbReference type="Proteomes" id="UP000297475">
    <property type="component" value="Unassembled WGS sequence"/>
</dbReference>
<dbReference type="Pfam" id="PF00012">
    <property type="entry name" value="HSP70"/>
    <property type="match status" value="2"/>
</dbReference>
<dbReference type="PRINTS" id="PR00301">
    <property type="entry name" value="HEATSHOCK70"/>
</dbReference>
<dbReference type="FunFam" id="3.30.420.40:FF:000144">
    <property type="entry name" value="Molecular chaperone HscC"/>
    <property type="match status" value="1"/>
</dbReference>
<organism evidence="5 6">
    <name type="scientific">Natronospirillum operosum</name>
    <dbReference type="NCBI Taxonomy" id="2759953"/>
    <lineage>
        <taxon>Bacteria</taxon>
        <taxon>Pseudomonadati</taxon>
        <taxon>Pseudomonadota</taxon>
        <taxon>Gammaproteobacteria</taxon>
        <taxon>Oceanospirillales</taxon>
        <taxon>Natronospirillaceae</taxon>
        <taxon>Natronospirillum</taxon>
    </lineage>
</organism>
<evidence type="ECO:0000256" key="4">
    <source>
        <dbReference type="RuleBase" id="RU003322"/>
    </source>
</evidence>
<keyword evidence="3 4" id="KW-0067">ATP-binding</keyword>
<gene>
    <name evidence="5" type="ORF">E4656_03355</name>
</gene>
<dbReference type="PANTHER" id="PTHR19375">
    <property type="entry name" value="HEAT SHOCK PROTEIN 70KDA"/>
    <property type="match status" value="1"/>
</dbReference>
<dbReference type="InterPro" id="IPR018181">
    <property type="entry name" value="Heat_shock_70_CS"/>
</dbReference>
<dbReference type="InterPro" id="IPR043129">
    <property type="entry name" value="ATPase_NBD"/>
</dbReference>
<dbReference type="SUPFAM" id="SSF100920">
    <property type="entry name" value="Heat shock protein 70kD (HSP70), peptide-binding domain"/>
    <property type="match status" value="1"/>
</dbReference>